<dbReference type="PANTHER" id="PTHR30304:SF0">
    <property type="entry name" value="D-TAGATOSE-1,6-BISPHOSPHATE ALDOLASE SUBUNIT GATY-RELATED"/>
    <property type="match status" value="1"/>
</dbReference>
<dbReference type="GO" id="GO:0005975">
    <property type="term" value="P:carbohydrate metabolic process"/>
    <property type="evidence" value="ECO:0007669"/>
    <property type="project" value="InterPro"/>
</dbReference>
<dbReference type="RefSeq" id="WP_311903653.1">
    <property type="nucleotide sequence ID" value="NZ_JARQDV010000002.1"/>
</dbReference>
<keyword evidence="3" id="KW-0862">Zinc</keyword>
<feature type="binding site" evidence="2">
    <location>
        <begin position="229"/>
        <end position="232"/>
    </location>
    <ligand>
        <name>dihydroxyacetone phosphate</name>
        <dbReference type="ChEBI" id="CHEBI:57642"/>
    </ligand>
</feature>
<dbReference type="GO" id="GO:0008270">
    <property type="term" value="F:zinc ion binding"/>
    <property type="evidence" value="ECO:0007669"/>
    <property type="project" value="InterPro"/>
</dbReference>
<keyword evidence="3" id="KW-0479">Metal-binding</keyword>
<evidence type="ECO:0000313" key="5">
    <source>
        <dbReference type="Proteomes" id="UP001268896"/>
    </source>
</evidence>
<dbReference type="NCBIfam" id="TIGR00167">
    <property type="entry name" value="cbbA"/>
    <property type="match status" value="1"/>
</dbReference>
<dbReference type="GO" id="GO:0016832">
    <property type="term" value="F:aldehyde-lyase activity"/>
    <property type="evidence" value="ECO:0007669"/>
    <property type="project" value="InterPro"/>
</dbReference>
<feature type="binding site" evidence="3">
    <location>
        <position position="103"/>
    </location>
    <ligand>
        <name>Zn(2+)</name>
        <dbReference type="ChEBI" id="CHEBI:29105"/>
        <label>2</label>
    </ligand>
</feature>
<gene>
    <name evidence="4" type="ORF">P7I32_03950</name>
</gene>
<protein>
    <submittedName>
        <fullName evidence="4">Class II fructose-bisphosphate aldolase</fullName>
    </submittedName>
</protein>
<dbReference type="InterPro" id="IPR050246">
    <property type="entry name" value="Class_II_FBP_aldolase"/>
</dbReference>
<accession>A0AAW8UMB8</accession>
<feature type="binding site" evidence="3">
    <location>
        <position position="133"/>
    </location>
    <ligand>
        <name>Zn(2+)</name>
        <dbReference type="ChEBI" id="CHEBI:29105"/>
        <label>2</label>
    </ligand>
</feature>
<name>A0AAW8UMB8_ENTCA</name>
<feature type="binding site" evidence="3">
    <location>
        <position position="82"/>
    </location>
    <ligand>
        <name>Zn(2+)</name>
        <dbReference type="ChEBI" id="CHEBI:29105"/>
        <label>1</label>
        <note>catalytic</note>
    </ligand>
</feature>
<dbReference type="PANTHER" id="PTHR30304">
    <property type="entry name" value="D-TAGATOSE-1,6-BISPHOSPHATE ALDOLASE"/>
    <property type="match status" value="1"/>
</dbReference>
<dbReference type="PIRSF" id="PIRSF001359">
    <property type="entry name" value="F_bP_aldolase_II"/>
    <property type="match status" value="1"/>
</dbReference>
<dbReference type="Pfam" id="PF01116">
    <property type="entry name" value="F_bP_aldolase"/>
    <property type="match status" value="1"/>
</dbReference>
<comment type="caution">
    <text evidence="4">The sequence shown here is derived from an EMBL/GenBank/DDBJ whole genome shotgun (WGS) entry which is preliminary data.</text>
</comment>
<comment type="cofactor">
    <cofactor evidence="3">
        <name>Zn(2+)</name>
        <dbReference type="ChEBI" id="CHEBI:29105"/>
    </cofactor>
    <text evidence="3">Binds 2 Zn(2+) ions per subunit. One is catalytic and the other provides a structural contribution.</text>
</comment>
<dbReference type="AlphaFoldDB" id="A0AAW8UMB8"/>
<feature type="active site" description="Proton donor" evidence="1">
    <location>
        <position position="81"/>
    </location>
</feature>
<evidence type="ECO:0000256" key="3">
    <source>
        <dbReference type="PIRSR" id="PIRSR001359-3"/>
    </source>
</evidence>
<organism evidence="4 5">
    <name type="scientific">Enterococcus casseliflavus</name>
    <name type="common">Enterococcus flavescens</name>
    <dbReference type="NCBI Taxonomy" id="37734"/>
    <lineage>
        <taxon>Bacteria</taxon>
        <taxon>Bacillati</taxon>
        <taxon>Bacillota</taxon>
        <taxon>Bacilli</taxon>
        <taxon>Lactobacillales</taxon>
        <taxon>Enterococcaceae</taxon>
        <taxon>Enterococcus</taxon>
    </lineage>
</organism>
<evidence type="ECO:0000256" key="2">
    <source>
        <dbReference type="PIRSR" id="PIRSR001359-2"/>
    </source>
</evidence>
<dbReference type="Proteomes" id="UP001268896">
    <property type="component" value="Unassembled WGS sequence"/>
</dbReference>
<proteinExistence type="predicted"/>
<feature type="binding site" evidence="3">
    <location>
        <position position="179"/>
    </location>
    <ligand>
        <name>Zn(2+)</name>
        <dbReference type="ChEBI" id="CHEBI:29105"/>
        <label>1</label>
        <note>catalytic</note>
    </ligand>
</feature>
<evidence type="ECO:0000256" key="1">
    <source>
        <dbReference type="PIRSR" id="PIRSR001359-1"/>
    </source>
</evidence>
<dbReference type="CDD" id="cd00947">
    <property type="entry name" value="TBP_aldolase_IIB"/>
    <property type="match status" value="1"/>
</dbReference>
<feature type="binding site" evidence="2">
    <location>
        <begin position="208"/>
        <end position="210"/>
    </location>
    <ligand>
        <name>dihydroxyacetone phosphate</name>
        <dbReference type="ChEBI" id="CHEBI:57642"/>
    </ligand>
</feature>
<feature type="binding site" evidence="2">
    <location>
        <position position="180"/>
    </location>
    <ligand>
        <name>dihydroxyacetone phosphate</name>
        <dbReference type="ChEBI" id="CHEBI:57642"/>
    </ligand>
</feature>
<dbReference type="InterPro" id="IPR000771">
    <property type="entry name" value="FBA_II"/>
</dbReference>
<dbReference type="SUPFAM" id="SSF51569">
    <property type="entry name" value="Aldolase"/>
    <property type="match status" value="1"/>
</dbReference>
<reference evidence="4" key="1">
    <citation type="submission" date="2023-03" db="EMBL/GenBank/DDBJ databases">
        <authorList>
            <person name="Shen W."/>
            <person name="Cai J."/>
        </authorList>
    </citation>
    <scope>NUCLEOTIDE SEQUENCE</scope>
    <source>
        <strain evidence="4">K72-2</strain>
    </source>
</reference>
<sequence>MLVTTKELFAHAEKYNYALPAANFFDLTSARTYAETAESLNKPLILAFAQSHMNMLTLEEAAMIGKFLAKKSTTPIALHLDHGTDEEVIKRAIHLGFTSVMIDASEESFEENVRRSKEIADYAHKNGVVVEAEIGHVGSENSLESAVNSQSIYTEPSEAVAFAKLTGVDSLAVSIGTSHGHYQGIPKINFDVLNEIHHAVNVPLVLHGGSSSGDENLEKCALEGIRKINIFTDFVTAAMNEIHKNQPNDYFDLLHSASNGMSKTLEHYFKVFHTKSYREGES</sequence>
<dbReference type="EMBL" id="JARQDV010000002">
    <property type="protein sequence ID" value="MDT2963747.1"/>
    <property type="molecule type" value="Genomic_DNA"/>
</dbReference>
<evidence type="ECO:0000313" key="4">
    <source>
        <dbReference type="EMBL" id="MDT2963747.1"/>
    </source>
</evidence>
<dbReference type="InterPro" id="IPR013785">
    <property type="entry name" value="Aldolase_TIM"/>
</dbReference>
<feature type="binding site" evidence="3">
    <location>
        <position position="207"/>
    </location>
    <ligand>
        <name>Zn(2+)</name>
        <dbReference type="ChEBI" id="CHEBI:29105"/>
        <label>1</label>
        <note>catalytic</note>
    </ligand>
</feature>
<dbReference type="Gene3D" id="3.20.20.70">
    <property type="entry name" value="Aldolase class I"/>
    <property type="match status" value="1"/>
</dbReference>